<feature type="binding site" evidence="11">
    <location>
        <position position="465"/>
    </location>
    <ligand>
        <name>Zn(2+)</name>
        <dbReference type="ChEBI" id="CHEBI:29105"/>
        <label>2</label>
        <note>catalytic</note>
    </ligand>
</feature>
<dbReference type="STRING" id="105785.A0A2J7PIV4"/>
<keyword evidence="9 13" id="KW-0479">Metal-binding</keyword>
<feature type="active site" description="Proton acceptor 2" evidence="7">
    <location>
        <position position="462"/>
    </location>
</feature>
<keyword evidence="9 13" id="KW-0862">Zinc</keyword>
<dbReference type="CDD" id="cd06461">
    <property type="entry name" value="M2_ACE"/>
    <property type="match status" value="1"/>
</dbReference>
<comment type="caution">
    <text evidence="12">Lacks conserved residue(s) required for the propagation of feature annotation.</text>
</comment>
<feature type="active site" description="Proton donor 2" evidence="7">
    <location>
        <position position="591"/>
    </location>
</feature>
<accession>A0A2J7PIV4</accession>
<evidence type="ECO:0000256" key="7">
    <source>
        <dbReference type="PIRSR" id="PIRSR601548-11"/>
    </source>
</evidence>
<dbReference type="PANTHER" id="PTHR10514:SF45">
    <property type="entry name" value="ANGIOTENSIN-CONVERTING ENZYME"/>
    <property type="match status" value="1"/>
</dbReference>
<comment type="similarity">
    <text evidence="1 12 13">Belongs to the peptidase M2 family.</text>
</comment>
<organism evidence="15 16">
    <name type="scientific">Cryptotermes secundus</name>
    <dbReference type="NCBI Taxonomy" id="105785"/>
    <lineage>
        <taxon>Eukaryota</taxon>
        <taxon>Metazoa</taxon>
        <taxon>Ecdysozoa</taxon>
        <taxon>Arthropoda</taxon>
        <taxon>Hexapoda</taxon>
        <taxon>Insecta</taxon>
        <taxon>Pterygota</taxon>
        <taxon>Neoptera</taxon>
        <taxon>Polyneoptera</taxon>
        <taxon>Dictyoptera</taxon>
        <taxon>Blattodea</taxon>
        <taxon>Blattoidea</taxon>
        <taxon>Termitoidae</taxon>
        <taxon>Kalotermitidae</taxon>
        <taxon>Cryptotermitinae</taxon>
        <taxon>Cryptotermes</taxon>
    </lineage>
</organism>
<feature type="disulfide bond" evidence="10">
    <location>
        <begin position="616"/>
        <end position="628"/>
    </location>
</feature>
<feature type="binding site" evidence="8">
    <location>
        <position position="303"/>
    </location>
    <ligand>
        <name>chloride</name>
        <dbReference type="ChEBI" id="CHEBI:17996"/>
        <label>1</label>
    </ligand>
</feature>
<keyword evidence="13" id="KW-0121">Carboxypeptidase</keyword>
<feature type="disulfide bond" evidence="10">
    <location>
        <begin position="219"/>
        <end position="236"/>
    </location>
</feature>
<keyword evidence="3 10" id="KW-1015">Disulfide bond</keyword>
<comment type="cofactor">
    <cofactor evidence="13">
        <name>Zn(2+)</name>
        <dbReference type="ChEBI" id="CHEBI:29105"/>
    </cofactor>
    <text evidence="13">Binds 1 zinc ion per subunit.</text>
</comment>
<dbReference type="PROSITE" id="PS52011">
    <property type="entry name" value="PEPTIDASE_M2"/>
    <property type="match status" value="1"/>
</dbReference>
<feature type="binding site" evidence="9">
    <location>
        <position position="461"/>
    </location>
    <ligand>
        <name>Zn(2+)</name>
        <dbReference type="ChEBI" id="CHEBI:29105"/>
        <label>1</label>
        <note>catalytic</note>
    </ligand>
</feature>
<evidence type="ECO:0000256" key="6">
    <source>
        <dbReference type="PIRSR" id="PIRSR601548-10"/>
    </source>
</evidence>
<feature type="binding site" evidence="9">
    <location>
        <position position="465"/>
    </location>
    <ligand>
        <name>Zn(2+)</name>
        <dbReference type="ChEBI" id="CHEBI:29105"/>
        <label>1</label>
        <note>catalytic</note>
    </ligand>
</feature>
<gene>
    <name evidence="15" type="primary">ACE</name>
    <name evidence="15" type="ORF">B7P43_G11637</name>
</gene>
<dbReference type="InterPro" id="IPR001548">
    <property type="entry name" value="Peptidase_M2"/>
</dbReference>
<dbReference type="PRINTS" id="PR00791">
    <property type="entry name" value="PEPDIPTASEA"/>
</dbReference>
<evidence type="ECO:0000313" key="16">
    <source>
        <dbReference type="Proteomes" id="UP000235965"/>
    </source>
</evidence>
<dbReference type="InParanoid" id="A0A2J7PIV4"/>
<dbReference type="SUPFAM" id="SSF55486">
    <property type="entry name" value="Metalloproteases ('zincins'), catalytic domain"/>
    <property type="match status" value="1"/>
</dbReference>
<keyword evidence="13" id="KW-0645">Protease</keyword>
<feature type="disulfide bond" evidence="10 12">
    <location>
        <begin position="430"/>
        <end position="448"/>
    </location>
</feature>
<evidence type="ECO:0000256" key="12">
    <source>
        <dbReference type="PROSITE-ProRule" id="PRU01355"/>
    </source>
</evidence>
<dbReference type="GO" id="GO:0008237">
    <property type="term" value="F:metallopeptidase activity"/>
    <property type="evidence" value="ECO:0007669"/>
    <property type="project" value="UniProtKB-KW"/>
</dbReference>
<keyword evidence="13" id="KW-0482">Metalloprotease</keyword>
<keyword evidence="14" id="KW-0812">Transmembrane</keyword>
<dbReference type="AlphaFoldDB" id="A0A2J7PIV4"/>
<dbReference type="GO" id="GO:0005886">
    <property type="term" value="C:plasma membrane"/>
    <property type="evidence" value="ECO:0007669"/>
    <property type="project" value="TreeGrafter"/>
</dbReference>
<keyword evidence="2" id="KW-0732">Signal</keyword>
<dbReference type="OrthoDB" id="10029630at2759"/>
<keyword evidence="4 6" id="KW-0325">Glycoprotein</keyword>
<sequence>MKSKPPHRSLNCLDFFVNDSTTSKLCHLEAQACCFVVILSGYCQLTRGDSRERSNSCARVGCSSQSQLRYCNVKMRCVVAITIVIAFLQHGMGYTQERRYVEGSNMNLGEALQFLREYDREASGMCFRVTSSQWNYSTNITETNKRRMLEEQALSAKFHRLSWRRATSYTWTRLPDPIVRRQLHMLAIEGRAALPEEKFNELQQLISDMKEIYSRARTCPHSINSINYNYRQSGSCDLALEPDLTRIMSHSRDYEELLHVWRAWRDAVGPPIRSKYIRYIQLANHAARLNGFHDAGQQQREGYEDSDINTQLTELWTNLAPLYRELHAYVRHRLVERYGPERIRPDGPLPAHLLGNMWAQNWRSLADLVLPFPAKPTVDVSSEMLRQGYTPLRMFHLAEEFFTSLGLKPMPPEFWRHSMLEKPLDREVACRASAWDFCNHKDYRIKQCTTVSMDDLLTIHHEMAHIQYYLQYADQPLLFRDGANPGFHEAVGDAITLSVSNPRHLLGIGLLNNVTDDYESGINFLLLMALEKVAYLPFAYIVDQWRWGLFAGDWNIDEMNARWWELRLRHQGVIPPIPRTEKDFDPASKYHIPADMPYTRYFVSLVLQFQLHQALCEAAGHFGPLHTCNIYRSREAGRLLGDILSLGSSRPWPEVIRIMTRGRTDKLDAWPLLEYFKPLTMWLNVQNRDESMVGWSTTGEDTALFARWSQDGGYAVVPSVLITFLAVVFALS</sequence>
<dbReference type="Proteomes" id="UP000235965">
    <property type="component" value="Unassembled WGS sequence"/>
</dbReference>
<dbReference type="GO" id="GO:0046872">
    <property type="term" value="F:metal ion binding"/>
    <property type="evidence" value="ECO:0007669"/>
    <property type="project" value="UniProtKB-KW"/>
</dbReference>
<dbReference type="EC" id="3.4.-.-" evidence="13"/>
<evidence type="ECO:0000313" key="15">
    <source>
        <dbReference type="EMBL" id="PNF16258.1"/>
    </source>
</evidence>
<evidence type="ECO:0000256" key="4">
    <source>
        <dbReference type="ARBA" id="ARBA00023180"/>
    </source>
</evidence>
<dbReference type="EMBL" id="NEVH01024955">
    <property type="protein sequence ID" value="PNF16258.1"/>
    <property type="molecule type" value="Genomic_DNA"/>
</dbReference>
<keyword evidence="13" id="KW-0378">Hydrolase</keyword>
<name>A0A2J7PIV4_9NEOP</name>
<dbReference type="GO" id="GO:0006508">
    <property type="term" value="P:proteolysis"/>
    <property type="evidence" value="ECO:0007669"/>
    <property type="project" value="UniProtKB-KW"/>
</dbReference>
<evidence type="ECO:0000256" key="10">
    <source>
        <dbReference type="PIRSR" id="PIRSR601548-4"/>
    </source>
</evidence>
<feature type="active site" description="Proton donor 1" evidence="5">
    <location>
        <position position="591"/>
    </location>
</feature>
<evidence type="ECO:0000256" key="5">
    <source>
        <dbReference type="PIRSR" id="PIRSR601548-1"/>
    </source>
</evidence>
<dbReference type="GO" id="GO:0008241">
    <property type="term" value="F:peptidyl-dipeptidase activity"/>
    <property type="evidence" value="ECO:0007669"/>
    <property type="project" value="InterPro"/>
</dbReference>
<reference evidence="15 16" key="1">
    <citation type="submission" date="2017-12" db="EMBL/GenBank/DDBJ databases">
        <title>Hemimetabolous genomes reveal molecular basis of termite eusociality.</title>
        <authorList>
            <person name="Harrison M.C."/>
            <person name="Jongepier E."/>
            <person name="Robertson H.M."/>
            <person name="Arning N."/>
            <person name="Bitard-Feildel T."/>
            <person name="Chao H."/>
            <person name="Childers C.P."/>
            <person name="Dinh H."/>
            <person name="Doddapaneni H."/>
            <person name="Dugan S."/>
            <person name="Gowin J."/>
            <person name="Greiner C."/>
            <person name="Han Y."/>
            <person name="Hu H."/>
            <person name="Hughes D.S.T."/>
            <person name="Huylmans A.-K."/>
            <person name="Kemena C."/>
            <person name="Kremer L.P.M."/>
            <person name="Lee S.L."/>
            <person name="Lopez-Ezquerra A."/>
            <person name="Mallet L."/>
            <person name="Monroy-Kuhn J.M."/>
            <person name="Moser A."/>
            <person name="Murali S.C."/>
            <person name="Muzny D.M."/>
            <person name="Otani S."/>
            <person name="Piulachs M.-D."/>
            <person name="Poelchau M."/>
            <person name="Qu J."/>
            <person name="Schaub F."/>
            <person name="Wada-Katsumata A."/>
            <person name="Worley K.C."/>
            <person name="Xie Q."/>
            <person name="Ylla G."/>
            <person name="Poulsen M."/>
            <person name="Gibbs R.A."/>
            <person name="Schal C."/>
            <person name="Richards S."/>
            <person name="Belles X."/>
            <person name="Korb J."/>
            <person name="Bornberg-Bauer E."/>
        </authorList>
    </citation>
    <scope>NUCLEOTIDE SEQUENCE [LARGE SCALE GENOMIC DNA]</scope>
    <source>
        <tissue evidence="15">Whole body</tissue>
    </source>
</reference>
<feature type="binding site" evidence="9">
    <location>
        <position position="489"/>
    </location>
    <ligand>
        <name>Zn(2+)</name>
        <dbReference type="ChEBI" id="CHEBI:29105"/>
        <label>1</label>
        <note>catalytic</note>
    </ligand>
</feature>
<protein>
    <recommendedName>
        <fullName evidence="13">Angiotensin-converting enzyme</fullName>
        <ecNumber evidence="13">3.4.-.-</ecNumber>
    </recommendedName>
</protein>
<comment type="caution">
    <text evidence="15">The sequence shown here is derived from an EMBL/GenBank/DDBJ whole genome shotgun (WGS) entry which is preliminary data.</text>
</comment>
<evidence type="ECO:0000256" key="2">
    <source>
        <dbReference type="ARBA" id="ARBA00022729"/>
    </source>
</evidence>
<keyword evidence="16" id="KW-1185">Reference proteome</keyword>
<feature type="glycosylation site" description="N-linked (GlcNAc...) asparagine" evidence="6">
    <location>
        <position position="139"/>
    </location>
</feature>
<dbReference type="GO" id="GO:0004180">
    <property type="term" value="F:carboxypeptidase activity"/>
    <property type="evidence" value="ECO:0007669"/>
    <property type="project" value="UniProtKB-KW"/>
</dbReference>
<evidence type="ECO:0000256" key="11">
    <source>
        <dbReference type="PIRSR" id="PIRSR601548-8"/>
    </source>
</evidence>
<evidence type="ECO:0000256" key="1">
    <source>
        <dbReference type="ARBA" id="ARBA00008139"/>
    </source>
</evidence>
<evidence type="ECO:0000256" key="3">
    <source>
        <dbReference type="ARBA" id="ARBA00023157"/>
    </source>
</evidence>
<feature type="binding site" evidence="11">
    <location>
        <position position="461"/>
    </location>
    <ligand>
        <name>Zn(2+)</name>
        <dbReference type="ChEBI" id="CHEBI:29105"/>
        <label>2</label>
        <note>catalytic</note>
    </ligand>
</feature>
<feature type="transmembrane region" description="Helical" evidence="14">
    <location>
        <begin position="712"/>
        <end position="731"/>
    </location>
</feature>
<evidence type="ECO:0000256" key="13">
    <source>
        <dbReference type="RuleBase" id="RU361144"/>
    </source>
</evidence>
<dbReference type="Pfam" id="PF01401">
    <property type="entry name" value="Peptidase_M2"/>
    <property type="match status" value="1"/>
</dbReference>
<evidence type="ECO:0000256" key="8">
    <source>
        <dbReference type="PIRSR" id="PIRSR601548-2"/>
    </source>
</evidence>
<feature type="binding site" evidence="8">
    <location>
        <position position="600"/>
    </location>
    <ligand>
        <name>chloride</name>
        <dbReference type="ChEBI" id="CHEBI:17996"/>
        <label>1</label>
    </ligand>
</feature>
<keyword evidence="14" id="KW-1133">Transmembrane helix</keyword>
<feature type="binding site" evidence="11">
    <location>
        <position position="489"/>
    </location>
    <ligand>
        <name>Zn(2+)</name>
        <dbReference type="ChEBI" id="CHEBI:29105"/>
        <label>2</label>
        <note>catalytic</note>
    </ligand>
</feature>
<keyword evidence="14" id="KW-0472">Membrane</keyword>
<dbReference type="PANTHER" id="PTHR10514">
    <property type="entry name" value="ANGIOTENSIN-CONVERTING ENZYME"/>
    <property type="match status" value="1"/>
</dbReference>
<evidence type="ECO:0000256" key="14">
    <source>
        <dbReference type="SAM" id="Phobius"/>
    </source>
</evidence>
<evidence type="ECO:0000256" key="9">
    <source>
        <dbReference type="PIRSR" id="PIRSR601548-3"/>
    </source>
</evidence>
<proteinExistence type="inferred from homology"/>
<feature type="active site" description="Proton acceptor 1" evidence="5">
    <location>
        <position position="462"/>
    </location>
</feature>